<dbReference type="Proteomes" id="UP000269542">
    <property type="component" value="Chromosome"/>
</dbReference>
<dbReference type="InterPro" id="IPR039421">
    <property type="entry name" value="Type_1_exporter"/>
</dbReference>
<dbReference type="InterPro" id="IPR003439">
    <property type="entry name" value="ABC_transporter-like_ATP-bd"/>
</dbReference>
<dbReference type="SUPFAM" id="SSF90123">
    <property type="entry name" value="ABC transporter transmembrane region"/>
    <property type="match status" value="1"/>
</dbReference>
<feature type="transmembrane region" description="Helical" evidence="7">
    <location>
        <begin position="131"/>
        <end position="152"/>
    </location>
</feature>
<evidence type="ECO:0000256" key="6">
    <source>
        <dbReference type="ARBA" id="ARBA00023136"/>
    </source>
</evidence>
<dbReference type="SMART" id="SM00382">
    <property type="entry name" value="AAA"/>
    <property type="match status" value="1"/>
</dbReference>
<dbReference type="PANTHER" id="PTHR24221">
    <property type="entry name" value="ATP-BINDING CASSETTE SUB-FAMILY B"/>
    <property type="match status" value="1"/>
</dbReference>
<evidence type="ECO:0000256" key="2">
    <source>
        <dbReference type="ARBA" id="ARBA00022692"/>
    </source>
</evidence>
<dbReference type="InterPro" id="IPR003593">
    <property type="entry name" value="AAA+_ATPase"/>
</dbReference>
<feature type="transmembrane region" description="Helical" evidence="7">
    <location>
        <begin position="252"/>
        <end position="277"/>
    </location>
</feature>
<dbReference type="GO" id="GO:0016887">
    <property type="term" value="F:ATP hydrolysis activity"/>
    <property type="evidence" value="ECO:0007669"/>
    <property type="project" value="InterPro"/>
</dbReference>
<dbReference type="Pfam" id="PF00005">
    <property type="entry name" value="ABC_tran"/>
    <property type="match status" value="1"/>
</dbReference>
<evidence type="ECO:0000256" key="3">
    <source>
        <dbReference type="ARBA" id="ARBA00022741"/>
    </source>
</evidence>
<accession>A0A3S4X5U6</accession>
<dbReference type="Pfam" id="PF00664">
    <property type="entry name" value="ABC_membrane"/>
    <property type="match status" value="1"/>
</dbReference>
<evidence type="ECO:0000256" key="4">
    <source>
        <dbReference type="ARBA" id="ARBA00022840"/>
    </source>
</evidence>
<keyword evidence="2 7" id="KW-0812">Transmembrane</keyword>
<evidence type="ECO:0000256" key="7">
    <source>
        <dbReference type="SAM" id="Phobius"/>
    </source>
</evidence>
<dbReference type="PROSITE" id="PS50929">
    <property type="entry name" value="ABC_TM1F"/>
    <property type="match status" value="1"/>
</dbReference>
<dbReference type="PROSITE" id="PS00211">
    <property type="entry name" value="ABC_TRANSPORTER_1"/>
    <property type="match status" value="1"/>
</dbReference>
<dbReference type="GO" id="GO:0140359">
    <property type="term" value="F:ABC-type transporter activity"/>
    <property type="evidence" value="ECO:0007669"/>
    <property type="project" value="InterPro"/>
</dbReference>
<evidence type="ECO:0000259" key="8">
    <source>
        <dbReference type="PROSITE" id="PS50893"/>
    </source>
</evidence>
<dbReference type="InterPro" id="IPR036640">
    <property type="entry name" value="ABC1_TM_sf"/>
</dbReference>
<dbReference type="GO" id="GO:0034040">
    <property type="term" value="F:ATPase-coupled lipid transmembrane transporter activity"/>
    <property type="evidence" value="ECO:0007669"/>
    <property type="project" value="TreeGrafter"/>
</dbReference>
<dbReference type="PROSITE" id="PS50893">
    <property type="entry name" value="ABC_TRANSPORTER_2"/>
    <property type="match status" value="1"/>
</dbReference>
<feature type="transmembrane region" description="Helical" evidence="7">
    <location>
        <begin position="59"/>
        <end position="78"/>
    </location>
</feature>
<dbReference type="GO" id="GO:0005886">
    <property type="term" value="C:plasma membrane"/>
    <property type="evidence" value="ECO:0007669"/>
    <property type="project" value="UniProtKB-SubCell"/>
</dbReference>
<keyword evidence="5 7" id="KW-1133">Transmembrane helix</keyword>
<reference evidence="10 11" key="1">
    <citation type="submission" date="2018-12" db="EMBL/GenBank/DDBJ databases">
        <authorList>
            <consortium name="Pathogen Informatics"/>
        </authorList>
    </citation>
    <scope>NUCLEOTIDE SEQUENCE [LARGE SCALE GENOMIC DNA]</scope>
    <source>
        <strain evidence="10 11">NCTC13354</strain>
    </source>
</reference>
<evidence type="ECO:0000256" key="5">
    <source>
        <dbReference type="ARBA" id="ARBA00022989"/>
    </source>
</evidence>
<organism evidence="10 11">
    <name type="scientific">Trueperella bialowiezensis</name>
    <dbReference type="NCBI Taxonomy" id="312285"/>
    <lineage>
        <taxon>Bacteria</taxon>
        <taxon>Bacillati</taxon>
        <taxon>Actinomycetota</taxon>
        <taxon>Actinomycetes</taxon>
        <taxon>Actinomycetales</taxon>
        <taxon>Actinomycetaceae</taxon>
        <taxon>Trueperella</taxon>
    </lineage>
</organism>
<feature type="domain" description="ABC transmembrane type-1" evidence="9">
    <location>
        <begin position="37"/>
        <end position="269"/>
    </location>
</feature>
<evidence type="ECO:0000256" key="1">
    <source>
        <dbReference type="ARBA" id="ARBA00004651"/>
    </source>
</evidence>
<dbReference type="InterPro" id="IPR027417">
    <property type="entry name" value="P-loop_NTPase"/>
</dbReference>
<feature type="transmembrane region" description="Helical" evidence="7">
    <location>
        <begin position="158"/>
        <end position="180"/>
    </location>
</feature>
<proteinExistence type="predicted"/>
<comment type="subcellular location">
    <subcellularLocation>
        <location evidence="1">Cell membrane</location>
        <topology evidence="1">Multi-pass membrane protein</topology>
    </subcellularLocation>
</comment>
<keyword evidence="3" id="KW-0547">Nucleotide-binding</keyword>
<feature type="domain" description="ABC transporter" evidence="8">
    <location>
        <begin position="334"/>
        <end position="560"/>
    </location>
</feature>
<keyword evidence="6 7" id="KW-0472">Membrane</keyword>
<keyword evidence="4 10" id="KW-0067">ATP-binding</keyword>
<dbReference type="AlphaFoldDB" id="A0A3S4X5U6"/>
<evidence type="ECO:0000259" key="9">
    <source>
        <dbReference type="PROSITE" id="PS50929"/>
    </source>
</evidence>
<dbReference type="RefSeq" id="WP_126416440.1">
    <property type="nucleotide sequence ID" value="NZ_LR134476.1"/>
</dbReference>
<dbReference type="PANTHER" id="PTHR24221:SF653">
    <property type="entry name" value="TRANSPORT ATP-BINDING PROTEIN CYDC"/>
    <property type="match status" value="1"/>
</dbReference>
<dbReference type="KEGG" id="tbw:NCTC13354_01027"/>
<keyword evidence="11" id="KW-1185">Reference proteome</keyword>
<protein>
    <submittedName>
        <fullName evidence="10">Probable ABC transporter ATP-binding protein HI_0664</fullName>
    </submittedName>
</protein>
<dbReference type="Gene3D" id="3.40.50.300">
    <property type="entry name" value="P-loop containing nucleotide triphosphate hydrolases"/>
    <property type="match status" value="1"/>
</dbReference>
<dbReference type="InterPro" id="IPR017871">
    <property type="entry name" value="ABC_transporter-like_CS"/>
</dbReference>
<evidence type="ECO:0000313" key="10">
    <source>
        <dbReference type="EMBL" id="VEI13315.1"/>
    </source>
</evidence>
<sequence>MSEPSVKQILRWLTSITRPVHAPLLASTMFRFAYLTLEILLFGVAGWGVAKIAQGEGSAHLLLWLVVIAVVKALSFYLEQFLGHYVAFKALELLRGHSFAKLWPKAPGILLHSRSGDLLASLTADVQRIEVVYAHTFAPVVSAVVVPTAVLITVGATVSWPLVAIPALCYLVSIAVVPVLGIRRSFAATDAALRARGELTAHVTDSIFGIEEVVGYGRQESRLAETDEISDVVNRHSRTPAYYRGLRRGLNLLLLLVSTTAVVGVGMHLELALPLLVGLAAGSLRLFEGPRGVEDAVGALDASIASARRLWHLTHAPEPVTSGSRDFPELGGGVEWRDVTYTYPSSRTAHVAAVKNVTVTAPAGKHTVFVGTSGSGKTTALQLLLRFDDPDSGQVLIGGVPVRELKLGELRSNVVLVQQRNQLLDTTIAENLRLGAPTASDDDLWWALTVAELDAEVRAMPDGLETKVGQDGSQLSGGQAQRLSLARALLMRPAVLLFDEFTSNLNVELARTIRANLASEFPGLTTIEVTHRVSEAADADVIYRFDSGRAEQVSADQVVS</sequence>
<evidence type="ECO:0000313" key="11">
    <source>
        <dbReference type="Proteomes" id="UP000269542"/>
    </source>
</evidence>
<dbReference type="Gene3D" id="1.20.1560.10">
    <property type="entry name" value="ABC transporter type 1, transmembrane domain"/>
    <property type="match status" value="1"/>
</dbReference>
<dbReference type="GO" id="GO:0005524">
    <property type="term" value="F:ATP binding"/>
    <property type="evidence" value="ECO:0007669"/>
    <property type="project" value="UniProtKB-KW"/>
</dbReference>
<dbReference type="OrthoDB" id="9762778at2"/>
<gene>
    <name evidence="10" type="ORF">NCTC13354_01027</name>
</gene>
<dbReference type="EMBL" id="LR134476">
    <property type="protein sequence ID" value="VEI13315.1"/>
    <property type="molecule type" value="Genomic_DNA"/>
</dbReference>
<dbReference type="SUPFAM" id="SSF52540">
    <property type="entry name" value="P-loop containing nucleoside triphosphate hydrolases"/>
    <property type="match status" value="1"/>
</dbReference>
<name>A0A3S4X5U6_9ACTO</name>
<dbReference type="InterPro" id="IPR011527">
    <property type="entry name" value="ABC1_TM_dom"/>
</dbReference>